<dbReference type="Proteomes" id="UP000824890">
    <property type="component" value="Unassembled WGS sequence"/>
</dbReference>
<protein>
    <submittedName>
        <fullName evidence="2">Uncharacterized protein</fullName>
    </submittedName>
</protein>
<gene>
    <name evidence="2" type="ORF">HID58_043301</name>
</gene>
<evidence type="ECO:0000313" key="3">
    <source>
        <dbReference type="Proteomes" id="UP000824890"/>
    </source>
</evidence>
<keyword evidence="1" id="KW-0472">Membrane</keyword>
<keyword evidence="1" id="KW-1133">Transmembrane helix</keyword>
<comment type="caution">
    <text evidence="2">The sequence shown here is derived from an EMBL/GenBank/DDBJ whole genome shotgun (WGS) entry which is preliminary data.</text>
</comment>
<keyword evidence="1" id="KW-0812">Transmembrane</keyword>
<sequence length="46" mass="5068">MVVSLVALHFAMFATLGLDSVFLRVCFRGLGRLFLVSNLSYGFSVI</sequence>
<evidence type="ECO:0000256" key="1">
    <source>
        <dbReference type="SAM" id="Phobius"/>
    </source>
</evidence>
<organism evidence="2 3">
    <name type="scientific">Brassica napus</name>
    <name type="common">Rape</name>
    <dbReference type="NCBI Taxonomy" id="3708"/>
    <lineage>
        <taxon>Eukaryota</taxon>
        <taxon>Viridiplantae</taxon>
        <taxon>Streptophyta</taxon>
        <taxon>Embryophyta</taxon>
        <taxon>Tracheophyta</taxon>
        <taxon>Spermatophyta</taxon>
        <taxon>Magnoliopsida</taxon>
        <taxon>eudicotyledons</taxon>
        <taxon>Gunneridae</taxon>
        <taxon>Pentapetalae</taxon>
        <taxon>rosids</taxon>
        <taxon>malvids</taxon>
        <taxon>Brassicales</taxon>
        <taxon>Brassicaceae</taxon>
        <taxon>Brassiceae</taxon>
        <taxon>Brassica</taxon>
    </lineage>
</organism>
<dbReference type="EMBL" id="JAGKQM010000011">
    <property type="protein sequence ID" value="KAH0903798.1"/>
    <property type="molecule type" value="Genomic_DNA"/>
</dbReference>
<accession>A0ABQ8BGH0</accession>
<reference evidence="2 3" key="1">
    <citation type="submission" date="2021-05" db="EMBL/GenBank/DDBJ databases">
        <title>Genome Assembly of Synthetic Allotetraploid Brassica napus Reveals Homoeologous Exchanges between Subgenomes.</title>
        <authorList>
            <person name="Davis J.T."/>
        </authorList>
    </citation>
    <scope>NUCLEOTIDE SEQUENCE [LARGE SCALE GENOMIC DNA]</scope>
    <source>
        <strain evidence="3">cv. Da-Ae</strain>
        <tissue evidence="2">Seedling</tissue>
    </source>
</reference>
<keyword evidence="3" id="KW-1185">Reference proteome</keyword>
<evidence type="ECO:0000313" key="2">
    <source>
        <dbReference type="EMBL" id="KAH0903798.1"/>
    </source>
</evidence>
<feature type="transmembrane region" description="Helical" evidence="1">
    <location>
        <begin position="6"/>
        <end position="27"/>
    </location>
</feature>
<proteinExistence type="predicted"/>
<name>A0ABQ8BGH0_BRANA</name>